<dbReference type="Pfam" id="PF01814">
    <property type="entry name" value="Hemerythrin"/>
    <property type="match status" value="1"/>
</dbReference>
<dbReference type="STRING" id="29539.SAMN02745716_1116"/>
<proteinExistence type="predicted"/>
<protein>
    <submittedName>
        <fullName evidence="2">Hemerythrin HHE cation binding domain-containing protein</fullName>
    </submittedName>
</protein>
<dbReference type="Proteomes" id="UP000222056">
    <property type="component" value="Unassembled WGS sequence"/>
</dbReference>
<gene>
    <name evidence="2" type="ORF">SAMN02745716_1116</name>
</gene>
<evidence type="ECO:0000313" key="2">
    <source>
        <dbReference type="EMBL" id="SEH12517.1"/>
    </source>
</evidence>
<organism evidence="2 3">
    <name type="scientific">Thermoleophilum album</name>
    <dbReference type="NCBI Taxonomy" id="29539"/>
    <lineage>
        <taxon>Bacteria</taxon>
        <taxon>Bacillati</taxon>
        <taxon>Actinomycetota</taxon>
        <taxon>Thermoleophilia</taxon>
        <taxon>Thermoleophilales</taxon>
        <taxon>Thermoleophilaceae</taxon>
        <taxon>Thermoleophilum</taxon>
    </lineage>
</organism>
<reference evidence="3" key="1">
    <citation type="submission" date="2016-10" db="EMBL/GenBank/DDBJ databases">
        <authorList>
            <person name="Varghese N."/>
            <person name="Submissions S."/>
        </authorList>
    </citation>
    <scope>NUCLEOTIDE SEQUENCE [LARGE SCALE GENOMIC DNA]</scope>
    <source>
        <strain evidence="3">ATCC 35263</strain>
    </source>
</reference>
<name>A0A1H6FNN4_THEAL</name>
<dbReference type="OrthoDB" id="9793254at2"/>
<accession>A0A1H6FNN4</accession>
<dbReference type="EMBL" id="FNWJ01000001">
    <property type="protein sequence ID" value="SEH12517.1"/>
    <property type="molecule type" value="Genomic_DNA"/>
</dbReference>
<dbReference type="Gene3D" id="1.20.120.520">
    <property type="entry name" value="nmb1532 protein domain like"/>
    <property type="match status" value="1"/>
</dbReference>
<dbReference type="RefSeq" id="WP_093116957.1">
    <property type="nucleotide sequence ID" value="NZ_FNWJ01000001.1"/>
</dbReference>
<keyword evidence="3" id="KW-1185">Reference proteome</keyword>
<sequence>MTRHPALVELSRDHHHALVLAAQMRRADASSAGGLTRAFVEFMNDASAVHFAEEERFLLPLLANHVDADHRLIVRTLLDHVRLRALTTRWLTATPPAPDELRAAGELLHDHVRMEERELFALLEACATEVELARLGEQLRHARQKAASTAP</sequence>
<evidence type="ECO:0000313" key="3">
    <source>
        <dbReference type="Proteomes" id="UP000222056"/>
    </source>
</evidence>
<feature type="domain" description="Hemerythrin-like" evidence="1">
    <location>
        <begin position="10"/>
        <end position="123"/>
    </location>
</feature>
<evidence type="ECO:0000259" key="1">
    <source>
        <dbReference type="Pfam" id="PF01814"/>
    </source>
</evidence>
<dbReference type="InterPro" id="IPR012312">
    <property type="entry name" value="Hemerythrin-like"/>
</dbReference>
<dbReference type="AlphaFoldDB" id="A0A1H6FNN4"/>